<dbReference type="Proteomes" id="UP000824890">
    <property type="component" value="Unassembled WGS sequence"/>
</dbReference>
<dbReference type="EMBL" id="JAGKQM010000015">
    <property type="protein sequence ID" value="KAH0876353.1"/>
    <property type="molecule type" value="Genomic_DNA"/>
</dbReference>
<keyword evidence="3" id="KW-1185">Reference proteome</keyword>
<organism evidence="2 3">
    <name type="scientific">Brassica napus</name>
    <name type="common">Rape</name>
    <dbReference type="NCBI Taxonomy" id="3708"/>
    <lineage>
        <taxon>Eukaryota</taxon>
        <taxon>Viridiplantae</taxon>
        <taxon>Streptophyta</taxon>
        <taxon>Embryophyta</taxon>
        <taxon>Tracheophyta</taxon>
        <taxon>Spermatophyta</taxon>
        <taxon>Magnoliopsida</taxon>
        <taxon>eudicotyledons</taxon>
        <taxon>Gunneridae</taxon>
        <taxon>Pentapetalae</taxon>
        <taxon>rosids</taxon>
        <taxon>malvids</taxon>
        <taxon>Brassicales</taxon>
        <taxon>Brassicaceae</taxon>
        <taxon>Brassiceae</taxon>
        <taxon>Brassica</taxon>
    </lineage>
</organism>
<gene>
    <name evidence="2" type="ORF">HID58_063747</name>
</gene>
<proteinExistence type="predicted"/>
<name>A0ABQ7Z8A8_BRANA</name>
<evidence type="ECO:0000256" key="1">
    <source>
        <dbReference type="SAM" id="SignalP"/>
    </source>
</evidence>
<evidence type="ECO:0008006" key="4">
    <source>
        <dbReference type="Google" id="ProtNLM"/>
    </source>
</evidence>
<feature type="signal peptide" evidence="1">
    <location>
        <begin position="1"/>
        <end position="27"/>
    </location>
</feature>
<accession>A0ABQ7Z8A8</accession>
<comment type="caution">
    <text evidence="2">The sequence shown here is derived from an EMBL/GenBank/DDBJ whole genome shotgun (WGS) entry which is preliminary data.</text>
</comment>
<keyword evidence="1" id="KW-0732">Signal</keyword>
<feature type="chain" id="PRO_5045555662" description="Secreted protein" evidence="1">
    <location>
        <begin position="28"/>
        <end position="137"/>
    </location>
</feature>
<protein>
    <recommendedName>
        <fullName evidence="4">Secreted protein</fullName>
    </recommendedName>
</protein>
<evidence type="ECO:0000313" key="3">
    <source>
        <dbReference type="Proteomes" id="UP000824890"/>
    </source>
</evidence>
<sequence>MARVCVMFNFWLWVVHVISLALGSLRSAVVHRMIGNFQTDTLLCCVPPPRGRIEMKPQPELLSNSTPVSKLDSGKRFRFWETVALTAPVLPAFVSGKAVALIAPSFRRLLLRFDLESVLDLRFWSLCPIDSRSENLC</sequence>
<reference evidence="2 3" key="1">
    <citation type="submission" date="2021-05" db="EMBL/GenBank/DDBJ databases">
        <title>Genome Assembly of Synthetic Allotetraploid Brassica napus Reveals Homoeologous Exchanges between Subgenomes.</title>
        <authorList>
            <person name="Davis J.T."/>
        </authorList>
    </citation>
    <scope>NUCLEOTIDE SEQUENCE [LARGE SCALE GENOMIC DNA]</scope>
    <source>
        <strain evidence="3">cv. Da-Ae</strain>
        <tissue evidence="2">Seedling</tissue>
    </source>
</reference>
<evidence type="ECO:0000313" key="2">
    <source>
        <dbReference type="EMBL" id="KAH0876353.1"/>
    </source>
</evidence>